<reference evidence="8 9" key="1">
    <citation type="submission" date="2024-01" db="EMBL/GenBank/DDBJ databases">
        <title>The genome of the rayed Mediterranean limpet Patella caerulea (Linnaeus, 1758).</title>
        <authorList>
            <person name="Anh-Thu Weber A."/>
            <person name="Halstead-Nussloch G."/>
        </authorList>
    </citation>
    <scope>NUCLEOTIDE SEQUENCE [LARGE SCALE GENOMIC DNA]</scope>
    <source>
        <strain evidence="8">AATW-2023a</strain>
        <tissue evidence="8">Whole specimen</tissue>
    </source>
</reference>
<evidence type="ECO:0000256" key="1">
    <source>
        <dbReference type="ARBA" id="ARBA00004370"/>
    </source>
</evidence>
<sequence length="191" mass="21793">MDKTNGSQLPVSNPVDEQYNPVNEQSKLVDEQSNPVDEQSNLVDRKAKPVVEQPYSVDMASLIINRATNVEEEGVESYSMDPYIKNTKEDKNLESNTILPYLVRKVDSKELLPRPWTSTNQLLIASYISVLCCCFIGVFANRYAWKAKSYNNRSRYHEAKQYARKSVKWMYAAFGCALAITALTLLIYFSN</sequence>
<dbReference type="GO" id="GO:0016020">
    <property type="term" value="C:membrane"/>
    <property type="evidence" value="ECO:0007669"/>
    <property type="project" value="UniProtKB-SubCell"/>
</dbReference>
<organism evidence="8 9">
    <name type="scientific">Patella caerulea</name>
    <name type="common">Rayed Mediterranean limpet</name>
    <dbReference type="NCBI Taxonomy" id="87958"/>
    <lineage>
        <taxon>Eukaryota</taxon>
        <taxon>Metazoa</taxon>
        <taxon>Spiralia</taxon>
        <taxon>Lophotrochozoa</taxon>
        <taxon>Mollusca</taxon>
        <taxon>Gastropoda</taxon>
        <taxon>Patellogastropoda</taxon>
        <taxon>Patelloidea</taxon>
        <taxon>Patellidae</taxon>
        <taxon>Patella</taxon>
    </lineage>
</organism>
<comment type="caution">
    <text evidence="8">The sequence shown here is derived from an EMBL/GenBank/DDBJ whole genome shotgun (WGS) entry which is preliminary data.</text>
</comment>
<evidence type="ECO:0000256" key="5">
    <source>
        <dbReference type="ARBA" id="ARBA00023136"/>
    </source>
</evidence>
<keyword evidence="9" id="KW-1185">Reference proteome</keyword>
<keyword evidence="5 7" id="KW-0472">Membrane</keyword>
<evidence type="ECO:0000256" key="4">
    <source>
        <dbReference type="ARBA" id="ARBA00022989"/>
    </source>
</evidence>
<evidence type="ECO:0000256" key="3">
    <source>
        <dbReference type="ARBA" id="ARBA00022692"/>
    </source>
</evidence>
<proteinExistence type="inferred from homology"/>
<feature type="compositionally biased region" description="Polar residues" evidence="6">
    <location>
        <begin position="1"/>
        <end position="11"/>
    </location>
</feature>
<feature type="transmembrane region" description="Helical" evidence="7">
    <location>
        <begin position="169"/>
        <end position="189"/>
    </location>
</feature>
<keyword evidence="4 7" id="KW-1133">Transmembrane helix</keyword>
<feature type="transmembrane region" description="Helical" evidence="7">
    <location>
        <begin position="122"/>
        <end position="145"/>
    </location>
</feature>
<dbReference type="Proteomes" id="UP001347796">
    <property type="component" value="Unassembled WGS sequence"/>
</dbReference>
<protein>
    <recommendedName>
        <fullName evidence="10">Interferon-induced transmembrane protein</fullName>
    </recommendedName>
</protein>
<comment type="subcellular location">
    <subcellularLocation>
        <location evidence="1">Membrane</location>
    </subcellularLocation>
</comment>
<evidence type="ECO:0000313" key="9">
    <source>
        <dbReference type="Proteomes" id="UP001347796"/>
    </source>
</evidence>
<dbReference type="AlphaFoldDB" id="A0AAN8PIW5"/>
<evidence type="ECO:0008006" key="10">
    <source>
        <dbReference type="Google" id="ProtNLM"/>
    </source>
</evidence>
<evidence type="ECO:0000256" key="7">
    <source>
        <dbReference type="SAM" id="Phobius"/>
    </source>
</evidence>
<feature type="region of interest" description="Disordered" evidence="6">
    <location>
        <begin position="1"/>
        <end position="40"/>
    </location>
</feature>
<evidence type="ECO:0000256" key="2">
    <source>
        <dbReference type="ARBA" id="ARBA00006843"/>
    </source>
</evidence>
<name>A0AAN8PIW5_PATCE</name>
<gene>
    <name evidence="8" type="ORF">SNE40_016384</name>
</gene>
<accession>A0AAN8PIW5</accession>
<feature type="compositionally biased region" description="Polar residues" evidence="6">
    <location>
        <begin position="20"/>
        <end position="40"/>
    </location>
</feature>
<dbReference type="EMBL" id="JAZGQO010000011">
    <property type="protein sequence ID" value="KAK6172796.1"/>
    <property type="molecule type" value="Genomic_DNA"/>
</dbReference>
<comment type="similarity">
    <text evidence="2">Belongs to the CD225/Dispanin family.</text>
</comment>
<evidence type="ECO:0000313" key="8">
    <source>
        <dbReference type="EMBL" id="KAK6172796.1"/>
    </source>
</evidence>
<keyword evidence="3 7" id="KW-0812">Transmembrane</keyword>
<dbReference type="Pfam" id="PF04505">
    <property type="entry name" value="CD225"/>
    <property type="match status" value="1"/>
</dbReference>
<evidence type="ECO:0000256" key="6">
    <source>
        <dbReference type="SAM" id="MobiDB-lite"/>
    </source>
</evidence>
<dbReference type="InterPro" id="IPR007593">
    <property type="entry name" value="CD225/Dispanin_fam"/>
</dbReference>